<proteinExistence type="predicted"/>
<dbReference type="PANTHER" id="PTHR33307">
    <property type="entry name" value="ALPHA-RHAMNOSIDASE (EUROFUNG)"/>
    <property type="match status" value="1"/>
</dbReference>
<dbReference type="Pfam" id="PF25788">
    <property type="entry name" value="Ig_Rha78A_N"/>
    <property type="match status" value="1"/>
</dbReference>
<accession>A0A060C8H3</accession>
<evidence type="ECO:0000313" key="1">
    <source>
        <dbReference type="EMBL" id="AIA91262.1"/>
    </source>
</evidence>
<reference evidence="1" key="1">
    <citation type="journal article" date="2013" name="Environ. Microbiol.">
        <title>Seasonally variable intestinal metagenomes of the red palm weevil (Rhynchophorus ferrugineus).</title>
        <authorList>
            <person name="Jia S."/>
            <person name="Zhang X."/>
            <person name="Zhang G."/>
            <person name="Yin A."/>
            <person name="Zhang S."/>
            <person name="Li F."/>
            <person name="Wang L."/>
            <person name="Zhao D."/>
            <person name="Yun Q."/>
            <person name="Tala"/>
            <person name="Wang J."/>
            <person name="Sun G."/>
            <person name="Baabdullah M."/>
            <person name="Yu X."/>
            <person name="Hu S."/>
            <person name="Al-Mssallem I.S."/>
            <person name="Yu J."/>
        </authorList>
    </citation>
    <scope>NUCLEOTIDE SEQUENCE</scope>
</reference>
<dbReference type="AlphaFoldDB" id="A0A060C8H3"/>
<dbReference type="Gene3D" id="2.60.40.10">
    <property type="entry name" value="Immunoglobulins"/>
    <property type="match status" value="1"/>
</dbReference>
<name>A0A060C8H3_9ACTN</name>
<feature type="non-terminal residue" evidence="1">
    <location>
        <position position="68"/>
    </location>
</feature>
<protein>
    <submittedName>
        <fullName evidence="1">CAZy families GH78 protein</fullName>
    </submittedName>
</protein>
<dbReference type="EMBL" id="KF123952">
    <property type="protein sequence ID" value="AIA91262.1"/>
    <property type="molecule type" value="Genomic_DNA"/>
</dbReference>
<sequence>MKITEILVNSLKSPLGIDSPAPTFSWKLASKKQNTLQTAYQIKVFTNDSLVWDSQKKFSQQSIYNKYG</sequence>
<dbReference type="InterPro" id="IPR013783">
    <property type="entry name" value="Ig-like_fold"/>
</dbReference>
<organism evidence="1">
    <name type="scientific">uncultured Streptomyces sp</name>
    <dbReference type="NCBI Taxonomy" id="174707"/>
    <lineage>
        <taxon>Bacteria</taxon>
        <taxon>Bacillati</taxon>
        <taxon>Actinomycetota</taxon>
        <taxon>Actinomycetes</taxon>
        <taxon>Kitasatosporales</taxon>
        <taxon>Streptomycetaceae</taxon>
        <taxon>Streptomyces</taxon>
        <taxon>environmental samples</taxon>
    </lineage>
</organism>
<dbReference type="InterPro" id="IPR016007">
    <property type="entry name" value="Alpha_rhamnosid"/>
</dbReference>
<dbReference type="PANTHER" id="PTHR33307:SF6">
    <property type="entry name" value="ALPHA-RHAMNOSIDASE (EUROFUNG)-RELATED"/>
    <property type="match status" value="1"/>
</dbReference>
<dbReference type="GO" id="GO:0005975">
    <property type="term" value="P:carbohydrate metabolic process"/>
    <property type="evidence" value="ECO:0007669"/>
    <property type="project" value="UniProtKB-ARBA"/>
</dbReference>